<dbReference type="InterPro" id="IPR007345">
    <property type="entry name" value="Polysacch_pyruvyl_Trfase"/>
</dbReference>
<name>A0ABS7XQ00_9FLAO</name>
<keyword evidence="3" id="KW-1185">Reference proteome</keyword>
<accession>A0ABS7XQ00</accession>
<gene>
    <name evidence="2" type="ORF">LBU54_05820</name>
</gene>
<comment type="caution">
    <text evidence="2">The sequence shown here is derived from an EMBL/GenBank/DDBJ whole genome shotgun (WGS) entry which is preliminary data.</text>
</comment>
<evidence type="ECO:0000259" key="1">
    <source>
        <dbReference type="Pfam" id="PF04230"/>
    </source>
</evidence>
<dbReference type="RefSeq" id="WP_224527095.1">
    <property type="nucleotide sequence ID" value="NZ_JAIUJR010000003.1"/>
</dbReference>
<keyword evidence="2" id="KW-0808">Transferase</keyword>
<reference evidence="3" key="1">
    <citation type="submission" date="2023-07" db="EMBL/GenBank/DDBJ databases">
        <authorList>
            <person name="Yue Y."/>
        </authorList>
    </citation>
    <scope>NUCLEOTIDE SEQUENCE [LARGE SCALE GENOMIC DNA]</scope>
    <source>
        <strain evidence="3">D23</strain>
    </source>
</reference>
<protein>
    <submittedName>
        <fullName evidence="2">Polysaccharide pyruvyl transferase family protein</fullName>
    </submittedName>
</protein>
<proteinExistence type="predicted"/>
<dbReference type="GO" id="GO:0016740">
    <property type="term" value="F:transferase activity"/>
    <property type="evidence" value="ECO:0007669"/>
    <property type="project" value="UniProtKB-KW"/>
</dbReference>
<feature type="domain" description="Polysaccharide pyruvyl transferase" evidence="1">
    <location>
        <begin position="27"/>
        <end position="251"/>
    </location>
</feature>
<dbReference type="EMBL" id="JAIUJR010000003">
    <property type="protein sequence ID" value="MCA0132093.1"/>
    <property type="molecule type" value="Genomic_DNA"/>
</dbReference>
<evidence type="ECO:0000313" key="3">
    <source>
        <dbReference type="Proteomes" id="UP001198901"/>
    </source>
</evidence>
<dbReference type="Pfam" id="PF04230">
    <property type="entry name" value="PS_pyruv_trans"/>
    <property type="match status" value="1"/>
</dbReference>
<organism evidence="2 3">
    <name type="scientific">Winogradskyella alexanderae</name>
    <dbReference type="NCBI Taxonomy" id="2877123"/>
    <lineage>
        <taxon>Bacteria</taxon>
        <taxon>Pseudomonadati</taxon>
        <taxon>Bacteroidota</taxon>
        <taxon>Flavobacteriia</taxon>
        <taxon>Flavobacteriales</taxon>
        <taxon>Flavobacteriaceae</taxon>
        <taxon>Winogradskyella</taxon>
    </lineage>
</organism>
<sequence length="305" mass="35223">MSLKKTIGKFLPIVDGDERKERIAKKVLKLHQQNNDIVNIHRYDMNNVGDYYCAPHLYFKELNGKYLDISDIRSLKKEVTKNWIKQVSNNSLIIGGGGLLNIKYFDRQMKLFEELGARGKKTVIWGAGHNETDRSQFGKVKNYNVDLKKFGLVGTRDYSMDTEWIPCVSCLHSIFDNSYKETQDIGILYSKKTIKNNKNLVNRLSDFPFTSNTTNLKDMISFIGKSNTLVTDSYHAMYWAILLGKKTLVVPTTSKFYDFKYKSVITTFENFTNDLPKAQSYSGVLEESRELNIKFAEKVFDYLNL</sequence>
<evidence type="ECO:0000313" key="2">
    <source>
        <dbReference type="EMBL" id="MCA0132093.1"/>
    </source>
</evidence>
<dbReference type="Proteomes" id="UP001198901">
    <property type="component" value="Unassembled WGS sequence"/>
</dbReference>